<keyword evidence="2" id="KW-1185">Reference proteome</keyword>
<proteinExistence type="predicted"/>
<dbReference type="InterPro" id="IPR003489">
    <property type="entry name" value="RHF/RaiA"/>
</dbReference>
<gene>
    <name evidence="1" type="primary">raiA</name>
    <name evidence="1" type="ORF">FGM00_18345</name>
</gene>
<dbReference type="Pfam" id="PF02482">
    <property type="entry name" value="Ribosomal_S30AE"/>
    <property type="match status" value="1"/>
</dbReference>
<reference evidence="1 2" key="1">
    <citation type="submission" date="2019-05" db="EMBL/GenBank/DDBJ databases">
        <title>Genome sequencing of F202Z8.</title>
        <authorList>
            <person name="Kwon Y.M."/>
        </authorList>
    </citation>
    <scope>NUCLEOTIDE SEQUENCE [LARGE SCALE GENOMIC DNA]</scope>
    <source>
        <strain evidence="1 2">F202Z8</strain>
    </source>
</reference>
<dbReference type="NCBIfam" id="TIGR00741">
    <property type="entry name" value="yfiA"/>
    <property type="match status" value="1"/>
</dbReference>
<dbReference type="SUPFAM" id="SSF69754">
    <property type="entry name" value="Ribosome binding protein Y (YfiA homologue)"/>
    <property type="match status" value="1"/>
</dbReference>
<dbReference type="Proteomes" id="UP000310017">
    <property type="component" value="Chromosome"/>
</dbReference>
<dbReference type="RefSeq" id="WP_138854316.1">
    <property type="nucleotide sequence ID" value="NZ_CP040710.1"/>
</dbReference>
<name>A0A5B7SXG2_9FLAO</name>
<dbReference type="EMBL" id="CP040710">
    <property type="protein sequence ID" value="QCX01979.1"/>
    <property type="molecule type" value="Genomic_DNA"/>
</dbReference>
<dbReference type="OrthoDB" id="9808702at2"/>
<evidence type="ECO:0000313" key="2">
    <source>
        <dbReference type="Proteomes" id="UP000310017"/>
    </source>
</evidence>
<protein>
    <submittedName>
        <fullName evidence="1">Ribosome-associated translation inhibitor RaiA</fullName>
    </submittedName>
</protein>
<dbReference type="Gene3D" id="3.30.160.100">
    <property type="entry name" value="Ribosome hibernation promotion factor-like"/>
    <property type="match status" value="1"/>
</dbReference>
<dbReference type="AlphaFoldDB" id="A0A5B7SXG2"/>
<organism evidence="1 2">
    <name type="scientific">Aggregatimonas sangjinii</name>
    <dbReference type="NCBI Taxonomy" id="2583587"/>
    <lineage>
        <taxon>Bacteria</taxon>
        <taxon>Pseudomonadati</taxon>
        <taxon>Bacteroidota</taxon>
        <taxon>Flavobacteriia</taxon>
        <taxon>Flavobacteriales</taxon>
        <taxon>Flavobacteriaceae</taxon>
        <taxon>Aggregatimonas</taxon>
    </lineage>
</organism>
<dbReference type="InterPro" id="IPR036567">
    <property type="entry name" value="RHF-like"/>
</dbReference>
<dbReference type="CDD" id="cd00552">
    <property type="entry name" value="RaiA"/>
    <property type="match status" value="1"/>
</dbReference>
<dbReference type="KEGG" id="asag:FGM00_18345"/>
<accession>A0A5B7SXG2</accession>
<sequence length="100" mass="11747">MDTIFEYHDITASDRLKTIVKEKLEHLEKKFPFVHRADIFFKKENRSDEKEQICDIRLSMPGPRLFASSNEISFEAAIAETFRDLNSQLEKKKDKMNPGL</sequence>
<evidence type="ECO:0000313" key="1">
    <source>
        <dbReference type="EMBL" id="QCX01979.1"/>
    </source>
</evidence>